<organism evidence="2 3">
    <name type="scientific">Cylindrodendrum hubeiense</name>
    <dbReference type="NCBI Taxonomy" id="595255"/>
    <lineage>
        <taxon>Eukaryota</taxon>
        <taxon>Fungi</taxon>
        <taxon>Dikarya</taxon>
        <taxon>Ascomycota</taxon>
        <taxon>Pezizomycotina</taxon>
        <taxon>Sordariomycetes</taxon>
        <taxon>Hypocreomycetidae</taxon>
        <taxon>Hypocreales</taxon>
        <taxon>Nectriaceae</taxon>
        <taxon>Cylindrodendrum</taxon>
    </lineage>
</organism>
<feature type="compositionally biased region" description="Low complexity" evidence="1">
    <location>
        <begin position="269"/>
        <end position="289"/>
    </location>
</feature>
<dbReference type="OrthoDB" id="4656735at2759"/>
<evidence type="ECO:0000313" key="3">
    <source>
        <dbReference type="Proteomes" id="UP000722485"/>
    </source>
</evidence>
<accession>A0A9P5LGM1</accession>
<evidence type="ECO:0000256" key="1">
    <source>
        <dbReference type="SAM" id="MobiDB-lite"/>
    </source>
</evidence>
<proteinExistence type="predicted"/>
<keyword evidence="3" id="KW-1185">Reference proteome</keyword>
<protein>
    <submittedName>
        <fullName evidence="2">Uncharacterized protein</fullName>
    </submittedName>
</protein>
<comment type="caution">
    <text evidence="2">The sequence shown here is derived from an EMBL/GenBank/DDBJ whole genome shotgun (WGS) entry which is preliminary data.</text>
</comment>
<gene>
    <name evidence="2" type="ORF">G7Z17_g6607</name>
</gene>
<reference evidence="2" key="1">
    <citation type="submission" date="2020-03" db="EMBL/GenBank/DDBJ databases">
        <title>Draft Genome Sequence of Cylindrodendrum hubeiense.</title>
        <authorList>
            <person name="Buettner E."/>
            <person name="Kellner H."/>
        </authorList>
    </citation>
    <scope>NUCLEOTIDE SEQUENCE</scope>
    <source>
        <strain evidence="2">IHI 201604</strain>
    </source>
</reference>
<dbReference type="EMBL" id="JAANBB010000130">
    <property type="protein sequence ID" value="KAF7549120.1"/>
    <property type="molecule type" value="Genomic_DNA"/>
</dbReference>
<dbReference type="Proteomes" id="UP000722485">
    <property type="component" value="Unassembled WGS sequence"/>
</dbReference>
<evidence type="ECO:0000313" key="2">
    <source>
        <dbReference type="EMBL" id="KAF7549120.1"/>
    </source>
</evidence>
<feature type="region of interest" description="Disordered" evidence="1">
    <location>
        <begin position="269"/>
        <end position="294"/>
    </location>
</feature>
<dbReference type="AlphaFoldDB" id="A0A9P5LGM1"/>
<sequence length="513" mass="57064">MAPDTQPKACLDVAIDHRIRRLFKPVEDDFTERSSHVSRIEAQGRSLNRPAEEIQITARLAGPALKGGIAIALQQPRSNHPFKKGLGAVIEDCETLHALEDIFTTVSCGTLNFRKDITVVDLLPYVPGEATKIDSARLRDSFRASTEIICEKEPDILLCAGQIWLPRAGSSDDRKGDAWRFESIGLGEKFGSAAKWGVKTRIRHGKHGFVTISRVNGFHPSHAMNYHSHASLLRQLQILIGAETCGMLRGDWENEEWMDELRRRCQDISRSLSASPSKSPSPRSPGQSSTKRNSTKYLPDYQELYSDALLDLQNCVTPLISDQRLANKSPRALYKILLSSGLSKVCNDSSLILRQMSRLQHRDWPDFAVKRNEAALKEAAVCTLDFAENLVKAAKHGNDMQLARIIKKRTSSLLKHITVEGGRQPRHELDLSGASDEFLKLATNIETLLLDLLLEKEEALNSLGQEEVLSNLMGKMNLAPAAVVVTPMAPVPAPIPAPIEKPRKLWSFRGRRS</sequence>
<name>A0A9P5LGM1_9HYPO</name>